<dbReference type="GO" id="GO:0009986">
    <property type="term" value="C:cell surface"/>
    <property type="evidence" value="ECO:0007669"/>
    <property type="project" value="InterPro"/>
</dbReference>
<reference evidence="3 4" key="1">
    <citation type="journal article" date="2011" name="BMC Genomics">
        <title>Genome sequencing reveals diversification of virulence factor content and possible host adaptation in distinct subpopulations of Salmonella enterica.</title>
        <authorList>
            <person name="den Bakker H.C."/>
            <person name="Moreno Switt A.I."/>
            <person name="Govoni G."/>
            <person name="Cummings C.A."/>
            <person name="Ranieri M.L."/>
            <person name="Degoricija L."/>
            <person name="Hoelzer K."/>
            <person name="Rodriguez-Rivera L.D."/>
            <person name="Brown S."/>
            <person name="Bolchacova E."/>
            <person name="Furtado M.R."/>
            <person name="Wiedmann M."/>
        </authorList>
    </citation>
    <scope>NUCLEOTIDE SEQUENCE [LARGE SCALE GENOMIC DNA]</scope>
    <source>
        <strain evidence="3 4">A4-653</strain>
    </source>
</reference>
<dbReference type="AlphaFoldDB" id="G5QNN3"/>
<dbReference type="SUPFAM" id="SSF140591">
    <property type="entry name" value="Type III secretion system domain"/>
    <property type="match status" value="1"/>
</dbReference>
<dbReference type="InterPro" id="IPR010812">
    <property type="entry name" value="HrpJ-like"/>
</dbReference>
<dbReference type="GO" id="GO:0030254">
    <property type="term" value="P:protein secretion by the type III secretion system"/>
    <property type="evidence" value="ECO:0007669"/>
    <property type="project" value="InterPro"/>
</dbReference>
<dbReference type="Proteomes" id="UP000004903">
    <property type="component" value="Unassembled WGS sequence"/>
</dbReference>
<dbReference type="PRINTS" id="PR01344">
    <property type="entry name" value="INVEPROTEIN"/>
</dbReference>
<dbReference type="EMBL" id="AFCT01001665">
    <property type="protein sequence ID" value="EHC83172.1"/>
    <property type="molecule type" value="Genomic_DNA"/>
</dbReference>
<evidence type="ECO:0000313" key="4">
    <source>
        <dbReference type="Proteomes" id="UP000004903"/>
    </source>
</evidence>
<feature type="region of interest" description="Disordered" evidence="1">
    <location>
        <begin position="1"/>
        <end position="46"/>
    </location>
</feature>
<feature type="compositionally biased region" description="Polar residues" evidence="1">
    <location>
        <begin position="1"/>
        <end position="19"/>
    </location>
</feature>
<dbReference type="InterPro" id="IPR003520">
    <property type="entry name" value="Invas_InvE"/>
</dbReference>
<name>G5QNN3_SALRU</name>
<gene>
    <name evidence="3" type="ORF">LTSERUB_4565</name>
</gene>
<feature type="compositionally biased region" description="Low complexity" evidence="1">
    <location>
        <begin position="21"/>
        <end position="40"/>
    </location>
</feature>
<dbReference type="NCBIfam" id="TIGR02568">
    <property type="entry name" value="LcrE"/>
    <property type="match status" value="1"/>
</dbReference>
<accession>G5QNN3</accession>
<evidence type="ECO:0000313" key="3">
    <source>
        <dbReference type="EMBL" id="EHC83172.1"/>
    </source>
</evidence>
<evidence type="ECO:0000256" key="1">
    <source>
        <dbReference type="SAM" id="MobiDB-lite"/>
    </source>
</evidence>
<dbReference type="GO" id="GO:0019867">
    <property type="term" value="C:outer membrane"/>
    <property type="evidence" value="ECO:0007669"/>
    <property type="project" value="InterPro"/>
</dbReference>
<evidence type="ECO:0000259" key="2">
    <source>
        <dbReference type="Pfam" id="PF07201"/>
    </source>
</evidence>
<dbReference type="Pfam" id="PF07201">
    <property type="entry name" value="HrpJ"/>
    <property type="match status" value="1"/>
</dbReference>
<feature type="domain" description="Hypersensitivity response secretion-like HrpJ" evidence="2">
    <location>
        <begin position="51"/>
        <end position="211"/>
    </location>
</feature>
<dbReference type="InterPro" id="IPR013401">
    <property type="entry name" value="T3SS_LcrE"/>
</dbReference>
<protein>
    <submittedName>
        <fullName evidence="3">Invasion protein InvE</fullName>
    </submittedName>
</protein>
<dbReference type="PATRIC" id="fig|913081.3.peg.3528"/>
<proteinExistence type="predicted"/>
<dbReference type="Gene3D" id="1.10.150.630">
    <property type="match status" value="2"/>
</dbReference>
<dbReference type="Gene3D" id="1.20.1280.240">
    <property type="match status" value="1"/>
</dbReference>
<organism evidence="3 4">
    <name type="scientific">Salmonella enterica subsp. enterica serovar Rubislaw str. A4-653</name>
    <dbReference type="NCBI Taxonomy" id="913081"/>
    <lineage>
        <taxon>Bacteria</taxon>
        <taxon>Pseudomonadati</taxon>
        <taxon>Pseudomonadota</taxon>
        <taxon>Gammaproteobacteria</taxon>
        <taxon>Enterobacterales</taxon>
        <taxon>Enterobacteriaceae</taxon>
        <taxon>Salmonella</taxon>
    </lineage>
</organism>
<dbReference type="GO" id="GO:0050709">
    <property type="term" value="P:negative regulation of protein secretion"/>
    <property type="evidence" value="ECO:0007669"/>
    <property type="project" value="InterPro"/>
</dbReference>
<sequence>MIPGSTSGISFSRILSRQTSHQDATQHTDAQQAEIQQAAEDSSPGAEVQKFVQSTDEMSAALAQFRNRRDYEKKSSNLSNSFERVLEDEALPKAKQILKLISVHGGALEDFLRQARSLFPDPSDLVLVLRELLRRKDLEEIVRKKLESLLKHVEEQTDPKTLKAGINCALKARLFGKTLSLKPGLLRASYRQFIQSESHEVEIYSDWIASYGYSYGYQRRLVVASYGYQRRLVVLDFIEGSLLTDIDANDASCSRLEFGQLLRRLTQLKMLRSADLLFVSTLLSYSFTKAFNAEESSWLLLMLSLLQQPHEVDSLLADIIGLNALLLSHKEHASFLQIFYQVCKAIPSSLFYEEYWQEELLMALRSMTDIAYKHEMAEQRRTIEKLS</sequence>
<comment type="caution">
    <text evidence="3">The sequence shown here is derived from an EMBL/GenBank/DDBJ whole genome shotgun (WGS) entry which is preliminary data.</text>
</comment>